<keyword evidence="10" id="KW-0175">Coiled coil</keyword>
<keyword evidence="7 9" id="KW-0406">Ion transport</keyword>
<feature type="transmembrane region" description="Helical" evidence="9">
    <location>
        <begin position="422"/>
        <end position="445"/>
    </location>
</feature>
<dbReference type="GO" id="GO:0007035">
    <property type="term" value="P:vacuolar acidification"/>
    <property type="evidence" value="ECO:0007669"/>
    <property type="project" value="TreeGrafter"/>
</dbReference>
<dbReference type="GO" id="GO:0046961">
    <property type="term" value="F:proton-transporting ATPase activity, rotational mechanism"/>
    <property type="evidence" value="ECO:0007669"/>
    <property type="project" value="InterPro"/>
</dbReference>
<reference evidence="11" key="1">
    <citation type="submission" date="2020-06" db="EMBL/GenBank/DDBJ databases">
        <authorList>
            <person name="Li T."/>
            <person name="Hu X."/>
            <person name="Zhang T."/>
            <person name="Song X."/>
            <person name="Zhang H."/>
            <person name="Dai N."/>
            <person name="Sheng W."/>
            <person name="Hou X."/>
            <person name="Wei L."/>
        </authorList>
    </citation>
    <scope>NUCLEOTIDE SEQUENCE</scope>
    <source>
        <strain evidence="11">3651</strain>
        <tissue evidence="11">Leaf</tissue>
    </source>
</reference>
<feature type="coiled-coil region" evidence="10">
    <location>
        <begin position="99"/>
        <end position="126"/>
    </location>
</feature>
<gene>
    <name evidence="11" type="ORF">Salat_0413400</name>
</gene>
<evidence type="ECO:0000256" key="3">
    <source>
        <dbReference type="ARBA" id="ARBA00022448"/>
    </source>
</evidence>
<dbReference type="EMBL" id="JACGWO010000001">
    <property type="protein sequence ID" value="KAK4440785.1"/>
    <property type="molecule type" value="Genomic_DNA"/>
</dbReference>
<protein>
    <recommendedName>
        <fullName evidence="9">V-type proton ATPase subunit a</fullName>
    </recommendedName>
</protein>
<keyword evidence="5 9" id="KW-0375">Hydrogen ion transport</keyword>
<keyword evidence="6 9" id="KW-1133">Transmembrane helix</keyword>
<evidence type="ECO:0000256" key="2">
    <source>
        <dbReference type="ARBA" id="ARBA00009904"/>
    </source>
</evidence>
<feature type="transmembrane region" description="Helical" evidence="9">
    <location>
        <begin position="631"/>
        <end position="654"/>
    </location>
</feature>
<evidence type="ECO:0000256" key="5">
    <source>
        <dbReference type="ARBA" id="ARBA00022781"/>
    </source>
</evidence>
<feature type="transmembrane region" description="Helical" evidence="9">
    <location>
        <begin position="466"/>
        <end position="484"/>
    </location>
</feature>
<dbReference type="PIRSF" id="PIRSF001293">
    <property type="entry name" value="ATP6V0A1"/>
    <property type="match status" value="1"/>
</dbReference>
<comment type="similarity">
    <text evidence="2 9">Belongs to the V-ATPase 116 kDa subunit family.</text>
</comment>
<comment type="function">
    <text evidence="9">Essential component of the vacuolar proton pump (V-ATPase), a multimeric enzyme that catalyzes the translocation of protons across the membranes. Required for assembly and activity of the V-ATPase.</text>
</comment>
<evidence type="ECO:0000256" key="8">
    <source>
        <dbReference type="ARBA" id="ARBA00023136"/>
    </source>
</evidence>
<evidence type="ECO:0000256" key="9">
    <source>
        <dbReference type="RuleBase" id="RU361189"/>
    </source>
</evidence>
<keyword evidence="4 9" id="KW-0812">Transmembrane</keyword>
<dbReference type="PANTHER" id="PTHR11629">
    <property type="entry name" value="VACUOLAR PROTON ATPASES"/>
    <property type="match status" value="1"/>
</dbReference>
<sequence>MEYIDRLPAMDLMRSEKMMLVQLIIPVESAHRAVSYLGELGLLQLRDLNDDKSPFQRTFVNQVKRCAEMSRKLRFIKDQIHKAGLTPSPSPAPQPDIDLEELEIQLEEHEHGLIEMNANSEKLQQTYNELLEFRMVLQKAGDFLLSTGSHVAAQETELAENIHVSDDYVETSSLLEQEMLPGPSNQTGVRFISGIICKSKVLRFERMLFRTTRGNMLFNQAPADDQILDPATNELVEKIVFVVFFSGEQARVKILKICEAFGANCYPVPEDAIKRRQITREVLSHLSDLETTLEAGLRHRDKALISIGFHLAKWMNMVRREKAVYDALNMLNFDVTKKCLVGEGWCPIFAKTKIQEALQRATTDSNSQVGVIFHVMDSVESPPTYFKTNHLTNAYQEIVDAYGVAKYQEANPAVYTIITFPFLFAVMFGDWGHGICLLLGALFLIAREKKLSSQKLGSFMEMLFGGRYVLLLMSLFSIYCGLIYNEFFSVPFHIFGSSAYGCRDTTCSDSRTVGLIKYQDTYPFGVDPSWRGSRSELPFLNSLKMKMSILFGIAQMNLGIMLSYFNARYFGNTLDIKYQFVPQMIFLNSLFGYLSLLIIIKWCSGSQADLYHVMIYMFLSPFEDLGDNKLFWGQSVLQVILLLLAVIAVPWMLFPKPFILKRLHAERFQGRTYAALGTSDIYDDEEPDSARQPHLEEFNFSEVFVHQMIHAIEFVLGAVSNTASYLRLWALSLAHSELSTVFYEKVLLLAWGYDNLVIRLVGLAVFSFATAFILLMMESLSAFLHALRLHWVEFQNKFYSGEGYKFRPFSFAALNDDED</sequence>
<evidence type="ECO:0000256" key="10">
    <source>
        <dbReference type="SAM" id="Coils"/>
    </source>
</evidence>
<dbReference type="PANTHER" id="PTHR11629:SF72">
    <property type="entry name" value="V-TYPE PROTON ATPASE SUBUNIT A1"/>
    <property type="match status" value="1"/>
</dbReference>
<evidence type="ECO:0000256" key="7">
    <source>
        <dbReference type="ARBA" id="ARBA00023065"/>
    </source>
</evidence>
<name>A0AAE1Z1W2_9LAMI</name>
<dbReference type="AlphaFoldDB" id="A0AAE1Z1W2"/>
<proteinExistence type="inferred from homology"/>
<dbReference type="InterPro" id="IPR002490">
    <property type="entry name" value="V-ATPase_116kDa_su"/>
</dbReference>
<keyword evidence="12" id="KW-1185">Reference proteome</keyword>
<evidence type="ECO:0000313" key="12">
    <source>
        <dbReference type="Proteomes" id="UP001293254"/>
    </source>
</evidence>
<dbReference type="Proteomes" id="UP001293254">
    <property type="component" value="Unassembled WGS sequence"/>
</dbReference>
<dbReference type="GO" id="GO:0000220">
    <property type="term" value="C:vacuolar proton-transporting V-type ATPase, V0 domain"/>
    <property type="evidence" value="ECO:0007669"/>
    <property type="project" value="InterPro"/>
</dbReference>
<accession>A0AAE1Z1W2</accession>
<keyword evidence="8 9" id="KW-0472">Membrane</keyword>
<feature type="transmembrane region" description="Helical" evidence="9">
    <location>
        <begin position="756"/>
        <end position="777"/>
    </location>
</feature>
<evidence type="ECO:0000256" key="1">
    <source>
        <dbReference type="ARBA" id="ARBA00004141"/>
    </source>
</evidence>
<reference evidence="11" key="2">
    <citation type="journal article" date="2024" name="Plant">
        <title>Genomic evolution and insights into agronomic trait innovations of Sesamum species.</title>
        <authorList>
            <person name="Miao H."/>
            <person name="Wang L."/>
            <person name="Qu L."/>
            <person name="Liu H."/>
            <person name="Sun Y."/>
            <person name="Le M."/>
            <person name="Wang Q."/>
            <person name="Wei S."/>
            <person name="Zheng Y."/>
            <person name="Lin W."/>
            <person name="Duan Y."/>
            <person name="Cao H."/>
            <person name="Xiong S."/>
            <person name="Wang X."/>
            <person name="Wei L."/>
            <person name="Li C."/>
            <person name="Ma Q."/>
            <person name="Ju M."/>
            <person name="Zhao R."/>
            <person name="Li G."/>
            <person name="Mu C."/>
            <person name="Tian Q."/>
            <person name="Mei H."/>
            <person name="Zhang T."/>
            <person name="Gao T."/>
            <person name="Zhang H."/>
        </authorList>
    </citation>
    <scope>NUCLEOTIDE SEQUENCE</scope>
    <source>
        <strain evidence="11">3651</strain>
    </source>
</reference>
<keyword evidence="3 9" id="KW-0813">Transport</keyword>
<dbReference type="GO" id="GO:0051117">
    <property type="term" value="F:ATPase binding"/>
    <property type="evidence" value="ECO:0007669"/>
    <property type="project" value="TreeGrafter"/>
</dbReference>
<dbReference type="Pfam" id="PF01496">
    <property type="entry name" value="V_ATPase_I"/>
    <property type="match status" value="1"/>
</dbReference>
<evidence type="ECO:0000256" key="4">
    <source>
        <dbReference type="ARBA" id="ARBA00022692"/>
    </source>
</evidence>
<evidence type="ECO:0000313" key="11">
    <source>
        <dbReference type="EMBL" id="KAK4440785.1"/>
    </source>
</evidence>
<comment type="caution">
    <text evidence="11">The sequence shown here is derived from an EMBL/GenBank/DDBJ whole genome shotgun (WGS) entry which is preliminary data.</text>
</comment>
<organism evidence="11 12">
    <name type="scientific">Sesamum alatum</name>
    <dbReference type="NCBI Taxonomy" id="300844"/>
    <lineage>
        <taxon>Eukaryota</taxon>
        <taxon>Viridiplantae</taxon>
        <taxon>Streptophyta</taxon>
        <taxon>Embryophyta</taxon>
        <taxon>Tracheophyta</taxon>
        <taxon>Spermatophyta</taxon>
        <taxon>Magnoliopsida</taxon>
        <taxon>eudicotyledons</taxon>
        <taxon>Gunneridae</taxon>
        <taxon>Pentapetalae</taxon>
        <taxon>asterids</taxon>
        <taxon>lamiids</taxon>
        <taxon>Lamiales</taxon>
        <taxon>Pedaliaceae</taxon>
        <taxon>Sesamum</taxon>
    </lineage>
</organism>
<feature type="transmembrane region" description="Helical" evidence="9">
    <location>
        <begin position="585"/>
        <end position="602"/>
    </location>
</feature>
<evidence type="ECO:0000256" key="6">
    <source>
        <dbReference type="ARBA" id="ARBA00022989"/>
    </source>
</evidence>
<dbReference type="InterPro" id="IPR026028">
    <property type="entry name" value="V-type_ATPase_116kDa_su_euka"/>
</dbReference>
<feature type="transmembrane region" description="Helical" evidence="9">
    <location>
        <begin position="547"/>
        <end position="565"/>
    </location>
</feature>
<comment type="subcellular location">
    <subcellularLocation>
        <location evidence="1">Membrane</location>
        <topology evidence="1">Multi-pass membrane protein</topology>
    </subcellularLocation>
</comment>